<name>A0A0V1H1N3_9BILA</name>
<dbReference type="AlphaFoldDB" id="A0A0V1H1N3"/>
<keyword evidence="2" id="KW-1185">Reference proteome</keyword>
<proteinExistence type="predicted"/>
<reference evidence="1 2" key="1">
    <citation type="submission" date="2015-01" db="EMBL/GenBank/DDBJ databases">
        <title>Evolution of Trichinella species and genotypes.</title>
        <authorList>
            <person name="Korhonen P.K."/>
            <person name="Edoardo P."/>
            <person name="Giuseppe L.R."/>
            <person name="Gasser R.B."/>
        </authorList>
    </citation>
    <scope>NUCLEOTIDE SEQUENCE [LARGE SCALE GENOMIC DNA]</scope>
    <source>
        <strain evidence="1">ISS1029</strain>
    </source>
</reference>
<dbReference type="OrthoDB" id="10328648at2759"/>
<protein>
    <submittedName>
        <fullName evidence="1">Uncharacterized protein</fullName>
    </submittedName>
</protein>
<comment type="caution">
    <text evidence="1">The sequence shown here is derived from an EMBL/GenBank/DDBJ whole genome shotgun (WGS) entry which is preliminary data.</text>
</comment>
<dbReference type="Proteomes" id="UP000055024">
    <property type="component" value="Unassembled WGS sequence"/>
</dbReference>
<dbReference type="EMBL" id="JYDP01000162">
    <property type="protein sequence ID" value="KRZ04525.1"/>
    <property type="molecule type" value="Genomic_DNA"/>
</dbReference>
<evidence type="ECO:0000313" key="2">
    <source>
        <dbReference type="Proteomes" id="UP000055024"/>
    </source>
</evidence>
<evidence type="ECO:0000313" key="1">
    <source>
        <dbReference type="EMBL" id="KRZ04525.1"/>
    </source>
</evidence>
<sequence length="138" mass="15300">MPEAEQHLAEPCSSSLVGESRANGYYRRSNGEPFALYKTLPCSCVLGACFPLYIVLLFSPSERGVKIAAKEYISKRNACPVLAGRRFCSRLAVSIAAQTKRRPAMFDVDVVCFQPRHCLNNDLAASLNLLQAFRPRTD</sequence>
<gene>
    <name evidence="1" type="ORF">T11_2355</name>
</gene>
<organism evidence="1 2">
    <name type="scientific">Trichinella zimbabwensis</name>
    <dbReference type="NCBI Taxonomy" id="268475"/>
    <lineage>
        <taxon>Eukaryota</taxon>
        <taxon>Metazoa</taxon>
        <taxon>Ecdysozoa</taxon>
        <taxon>Nematoda</taxon>
        <taxon>Enoplea</taxon>
        <taxon>Dorylaimia</taxon>
        <taxon>Trichinellida</taxon>
        <taxon>Trichinellidae</taxon>
        <taxon>Trichinella</taxon>
    </lineage>
</organism>
<accession>A0A0V1H1N3</accession>